<dbReference type="PATRIC" id="fig|1367847.3.peg.363"/>
<gene>
    <name evidence="9" type="ORF">JCM7686_0421</name>
</gene>
<dbReference type="EMBL" id="CP006650">
    <property type="protein sequence ID" value="AGT07530.1"/>
    <property type="molecule type" value="Genomic_DNA"/>
</dbReference>
<evidence type="ECO:0000256" key="6">
    <source>
        <dbReference type="ARBA" id="ARBA00058104"/>
    </source>
</evidence>
<evidence type="ECO:0000256" key="7">
    <source>
        <dbReference type="SAM" id="MobiDB-lite"/>
    </source>
</evidence>
<feature type="domain" description="COQ9 C-terminal" evidence="8">
    <location>
        <begin position="113"/>
        <end position="182"/>
    </location>
</feature>
<keyword evidence="4" id="KW-0809">Transit peptide</keyword>
<sequence>MSIETEKERLIDAALSHAIFEGMNEAAIAAGARDLGLSPRLARVYLPRGGADLAAAYHRRGDQALAQWLANARPQGRFRDQITQAVLHRLEITDRELARAGAAVLALPQHAALGSKLLWETADVIWTGLGDRSEDINWYSKRTTLVAVYAATVLYWLGDDSEDHADTRRFLDRRIDGVMRFEKAKAFAAKLPGASRLGALATGWIRKPGGRDLPGHLNRNSPAAPAEGAQK</sequence>
<keyword evidence="5" id="KW-0446">Lipid-binding</keyword>
<comment type="pathway">
    <text evidence="1">Cofactor biosynthesis; ubiquinone biosynthesis.</text>
</comment>
<dbReference type="HOGENOM" id="CLU_057411_3_0_5"/>
<evidence type="ECO:0000313" key="10">
    <source>
        <dbReference type="Proteomes" id="UP000015480"/>
    </source>
</evidence>
<dbReference type="PANTHER" id="PTHR21427">
    <property type="entry name" value="UBIQUINONE BIOSYNTHESIS PROTEIN COQ9, MITOCHONDRIAL"/>
    <property type="match status" value="1"/>
</dbReference>
<evidence type="ECO:0000256" key="3">
    <source>
        <dbReference type="ARBA" id="ARBA00022688"/>
    </source>
</evidence>
<dbReference type="eggNOG" id="COG5590">
    <property type="taxonomic scope" value="Bacteria"/>
</dbReference>
<dbReference type="AlphaFoldDB" id="S5XVW4"/>
<evidence type="ECO:0000256" key="2">
    <source>
        <dbReference type="ARBA" id="ARBA00010766"/>
    </source>
</evidence>
<evidence type="ECO:0000259" key="8">
    <source>
        <dbReference type="Pfam" id="PF08511"/>
    </source>
</evidence>
<dbReference type="Pfam" id="PF08511">
    <property type="entry name" value="COQ9"/>
    <property type="match status" value="1"/>
</dbReference>
<evidence type="ECO:0000313" key="9">
    <source>
        <dbReference type="EMBL" id="AGT07530.1"/>
    </source>
</evidence>
<evidence type="ECO:0000256" key="5">
    <source>
        <dbReference type="ARBA" id="ARBA00023121"/>
    </source>
</evidence>
<evidence type="ECO:0000256" key="4">
    <source>
        <dbReference type="ARBA" id="ARBA00022946"/>
    </source>
</evidence>
<feature type="region of interest" description="Disordered" evidence="7">
    <location>
        <begin position="210"/>
        <end position="231"/>
    </location>
</feature>
<name>S5XVW4_PARAH</name>
<dbReference type="PANTHER" id="PTHR21427:SF19">
    <property type="entry name" value="UBIQUINONE BIOSYNTHESIS PROTEIN COQ9, MITOCHONDRIAL"/>
    <property type="match status" value="1"/>
</dbReference>
<keyword evidence="10" id="KW-1185">Reference proteome</keyword>
<comment type="similarity">
    <text evidence="2">Belongs to the COQ9 family.</text>
</comment>
<dbReference type="InterPro" id="IPR013718">
    <property type="entry name" value="COQ9_C"/>
</dbReference>
<dbReference type="Proteomes" id="UP000015480">
    <property type="component" value="Chromosome"/>
</dbReference>
<dbReference type="STRING" id="1367847.JCM7686_0421"/>
<dbReference type="Gene3D" id="1.10.357.10">
    <property type="entry name" value="Tetracycline Repressor, domain 2"/>
    <property type="match status" value="1"/>
</dbReference>
<evidence type="ECO:0000256" key="1">
    <source>
        <dbReference type="ARBA" id="ARBA00004749"/>
    </source>
</evidence>
<dbReference type="RefSeq" id="WP_020949169.1">
    <property type="nucleotide sequence ID" value="NC_022041.1"/>
</dbReference>
<accession>S5XVW4</accession>
<keyword evidence="3" id="KW-0831">Ubiquinone biosynthesis</keyword>
<dbReference type="NCBIfam" id="TIGR02396">
    <property type="entry name" value="diverge_rpsU"/>
    <property type="match status" value="1"/>
</dbReference>
<protein>
    <recommendedName>
        <fullName evidence="8">COQ9 C-terminal domain-containing protein</fullName>
    </recommendedName>
</protein>
<dbReference type="GO" id="GO:0008289">
    <property type="term" value="F:lipid binding"/>
    <property type="evidence" value="ECO:0007669"/>
    <property type="project" value="UniProtKB-KW"/>
</dbReference>
<proteinExistence type="inferred from homology"/>
<organism evidence="9 10">
    <name type="scientific">Paracoccus aminophilus JCM 7686</name>
    <dbReference type="NCBI Taxonomy" id="1367847"/>
    <lineage>
        <taxon>Bacteria</taxon>
        <taxon>Pseudomonadati</taxon>
        <taxon>Pseudomonadota</taxon>
        <taxon>Alphaproteobacteria</taxon>
        <taxon>Rhodobacterales</taxon>
        <taxon>Paracoccaceae</taxon>
        <taxon>Paracoccus</taxon>
    </lineage>
</organism>
<comment type="function">
    <text evidence="6">Membrane-associated protein that warps the membrane surface to access and bind aromatic isoprenes with high specificity, including ubiquinone (CoQ) isoprene intermediates and presents them directly to COQ7, therefore facilitating the COQ7-mediated hydroxylase step. Participates in the biosynthesis of coenzyme Q, also named ubiquinone, an essential lipid-soluble electron transporter for aerobic cellular respiration.</text>
</comment>
<reference evidence="9 10" key="1">
    <citation type="journal article" date="2014" name="BMC Genomics">
        <title>Architecture and functions of a multipartite genome of the methylotrophic bacterium Paracoccus aminophilus JCM 7686, containing primary and secondary chromids.</title>
        <authorList>
            <person name="Dziewit L."/>
            <person name="Czarnecki J."/>
            <person name="Wibberg D."/>
            <person name="Radlinska M."/>
            <person name="Mrozek P."/>
            <person name="Szymczak M."/>
            <person name="Schluter A."/>
            <person name="Puhler A."/>
            <person name="Bartosik D."/>
        </authorList>
    </citation>
    <scope>NUCLEOTIDE SEQUENCE [LARGE SCALE GENOMIC DNA]</scope>
    <source>
        <strain evidence="9">JCM 7686</strain>
    </source>
</reference>
<dbReference type="InterPro" id="IPR012762">
    <property type="entry name" value="Ubiq_biosynth_COQ9"/>
</dbReference>
<dbReference type="KEGG" id="pami:JCM7686_0421"/>
<dbReference type="GO" id="GO:0006744">
    <property type="term" value="P:ubiquinone biosynthetic process"/>
    <property type="evidence" value="ECO:0007669"/>
    <property type="project" value="UniProtKB-KW"/>
</dbReference>